<feature type="signal peptide" evidence="2">
    <location>
        <begin position="1"/>
        <end position="24"/>
    </location>
</feature>
<dbReference type="STRING" id="655819.J4KKP7"/>
<evidence type="ECO:0000256" key="2">
    <source>
        <dbReference type="SAM" id="SignalP"/>
    </source>
</evidence>
<feature type="compositionally biased region" description="Basic and acidic residues" evidence="1">
    <location>
        <begin position="416"/>
        <end position="479"/>
    </location>
</feature>
<organism evidence="3 4">
    <name type="scientific">Beauveria bassiana (strain ARSEF 2860)</name>
    <name type="common">White muscardine disease fungus</name>
    <name type="synonym">Tritirachium shiotae</name>
    <dbReference type="NCBI Taxonomy" id="655819"/>
    <lineage>
        <taxon>Eukaryota</taxon>
        <taxon>Fungi</taxon>
        <taxon>Dikarya</taxon>
        <taxon>Ascomycota</taxon>
        <taxon>Pezizomycotina</taxon>
        <taxon>Sordariomycetes</taxon>
        <taxon>Hypocreomycetidae</taxon>
        <taxon>Hypocreales</taxon>
        <taxon>Cordycipitaceae</taxon>
        <taxon>Beauveria</taxon>
    </lineage>
</organism>
<feature type="region of interest" description="Disordered" evidence="1">
    <location>
        <begin position="166"/>
        <end position="237"/>
    </location>
</feature>
<feature type="chain" id="PRO_5003780068" evidence="2">
    <location>
        <begin position="25"/>
        <end position="639"/>
    </location>
</feature>
<dbReference type="HOGENOM" id="CLU_428242_0_0_1"/>
<evidence type="ECO:0000256" key="1">
    <source>
        <dbReference type="SAM" id="MobiDB-lite"/>
    </source>
</evidence>
<evidence type="ECO:0000313" key="4">
    <source>
        <dbReference type="Proteomes" id="UP000002762"/>
    </source>
</evidence>
<reference evidence="3 4" key="1">
    <citation type="journal article" date="2012" name="Sci. Rep.">
        <title>Genomic perspectives on the evolution of fungal entomopathogenicity in Beauveria bassiana.</title>
        <authorList>
            <person name="Xiao G."/>
            <person name="Ying S.H."/>
            <person name="Zheng P."/>
            <person name="Wang Z.L."/>
            <person name="Zhang S."/>
            <person name="Xie X.Q."/>
            <person name="Shang Y."/>
            <person name="St Leger R.J."/>
            <person name="Zhao G.P."/>
            <person name="Wang C."/>
            <person name="Feng M.G."/>
        </authorList>
    </citation>
    <scope>NUCLEOTIDE SEQUENCE [LARGE SCALE GENOMIC DNA]</scope>
    <source>
        <strain evidence="3 4">ARSEF 2860</strain>
    </source>
</reference>
<name>J4KKP7_BEAB2</name>
<dbReference type="InParanoid" id="J4KKP7"/>
<accession>J4KKP7</accession>
<protein>
    <submittedName>
        <fullName evidence="3">Uncharacterized protein</fullName>
    </submittedName>
</protein>
<proteinExistence type="predicted"/>
<dbReference type="EMBL" id="JH725252">
    <property type="protein sequence ID" value="EJP60824.1"/>
    <property type="molecule type" value="Genomic_DNA"/>
</dbReference>
<evidence type="ECO:0000313" key="3">
    <source>
        <dbReference type="EMBL" id="EJP60824.1"/>
    </source>
</evidence>
<dbReference type="RefSeq" id="XP_008603546.1">
    <property type="nucleotide sequence ID" value="XM_008605324.1"/>
</dbReference>
<dbReference type="Proteomes" id="UP000002762">
    <property type="component" value="Unassembled WGS sequence"/>
</dbReference>
<feature type="region of interest" description="Disordered" evidence="1">
    <location>
        <begin position="412"/>
        <end position="503"/>
    </location>
</feature>
<dbReference type="GeneID" id="19893239"/>
<feature type="compositionally biased region" description="Basic and acidic residues" evidence="1">
    <location>
        <begin position="489"/>
        <end position="502"/>
    </location>
</feature>
<dbReference type="AlphaFoldDB" id="J4KKP7"/>
<feature type="compositionally biased region" description="Basic and acidic residues" evidence="1">
    <location>
        <begin position="167"/>
        <end position="201"/>
    </location>
</feature>
<keyword evidence="2" id="KW-0732">Signal</keyword>
<gene>
    <name evidence="3" type="ORF">BBA_10227</name>
</gene>
<keyword evidence="4" id="KW-1185">Reference proteome</keyword>
<sequence length="639" mass="69980">MFILQRAFLLGLAAASLVTSRATGYAPDHGQILKRGVPERQRDMRAPEEIVIGSDTWKREDILAAIKNPVNPPKPFGNHGVEWKGNKWVPKKNLFEGVGAKLTEIDLTKNPSVRGKFRAIVTANKNFVGITEHAADNNVKSGWDVKALTREGKWIKLGDIAAAMQSHAKERRDDTKRDCGPGDIRESEVEDKVTGPERKNWPAEAGKQVESPPIEGEEPPSEPAPAEKELQKVQKPAEQLLKDSQAARTGAEIATSVKDVEAARAKADTALKALHNIAQQTVEYMIKYNDWMFIEDNLKPFRLYNQARVNLLLTSLRADEKMVEDYKTKFDESVKEPVSDNEVTTEAEKFASNIKQVVDKVQKGLETKTALKSNPNSFPPLQLGKLNHRDVFVLHKLEAKVLESEVSATEKGLANEMDKGDMDKGDKDKEVKDKEVKDKEVKNKNKERDSGNKEPEKGQDNDKKEDGKMLAKIRTRERTTAAMSKTATRKREQIKTAQDLEKGSGSGWVSKTLGGIAVTAGTLIGDGGLSQAAMVTGATGIDGAALTGSFAVGGVTVFSAPVSLEVIAAEVDAVLEEILPGVCNDAIGEVSVLARKRQEGDSPELRRWRVAAVALLAQQAIEDSLEEAFKQAQQEIGSK</sequence>